<accession>A0A4Z2F2G0</accession>
<gene>
    <name evidence="2" type="ORF">EYF80_054718</name>
</gene>
<comment type="caution">
    <text evidence="2">The sequence shown here is derived from an EMBL/GenBank/DDBJ whole genome shotgun (WGS) entry which is preliminary data.</text>
</comment>
<evidence type="ECO:0000313" key="3">
    <source>
        <dbReference type="Proteomes" id="UP000314294"/>
    </source>
</evidence>
<dbReference type="EMBL" id="SRLO01001828">
    <property type="protein sequence ID" value="TNN35113.1"/>
    <property type="molecule type" value="Genomic_DNA"/>
</dbReference>
<proteinExistence type="predicted"/>
<keyword evidence="3" id="KW-1185">Reference proteome</keyword>
<reference evidence="2 3" key="1">
    <citation type="submission" date="2019-03" db="EMBL/GenBank/DDBJ databases">
        <title>First draft genome of Liparis tanakae, snailfish: a comprehensive survey of snailfish specific genes.</title>
        <authorList>
            <person name="Kim W."/>
            <person name="Song I."/>
            <person name="Jeong J.-H."/>
            <person name="Kim D."/>
            <person name="Kim S."/>
            <person name="Ryu S."/>
            <person name="Song J.Y."/>
            <person name="Lee S.K."/>
        </authorList>
    </citation>
    <scope>NUCLEOTIDE SEQUENCE [LARGE SCALE GENOMIC DNA]</scope>
    <source>
        <tissue evidence="2">Muscle</tissue>
    </source>
</reference>
<feature type="compositionally biased region" description="Polar residues" evidence="1">
    <location>
        <begin position="101"/>
        <end position="110"/>
    </location>
</feature>
<organism evidence="2 3">
    <name type="scientific">Liparis tanakae</name>
    <name type="common">Tanaka's snailfish</name>
    <dbReference type="NCBI Taxonomy" id="230148"/>
    <lineage>
        <taxon>Eukaryota</taxon>
        <taxon>Metazoa</taxon>
        <taxon>Chordata</taxon>
        <taxon>Craniata</taxon>
        <taxon>Vertebrata</taxon>
        <taxon>Euteleostomi</taxon>
        <taxon>Actinopterygii</taxon>
        <taxon>Neopterygii</taxon>
        <taxon>Teleostei</taxon>
        <taxon>Neoteleostei</taxon>
        <taxon>Acanthomorphata</taxon>
        <taxon>Eupercaria</taxon>
        <taxon>Perciformes</taxon>
        <taxon>Cottioidei</taxon>
        <taxon>Cottales</taxon>
        <taxon>Liparidae</taxon>
        <taxon>Liparis</taxon>
    </lineage>
</organism>
<feature type="region of interest" description="Disordered" evidence="1">
    <location>
        <begin position="80"/>
        <end position="110"/>
    </location>
</feature>
<name>A0A4Z2F2G0_9TELE</name>
<evidence type="ECO:0000256" key="1">
    <source>
        <dbReference type="SAM" id="MobiDB-lite"/>
    </source>
</evidence>
<evidence type="ECO:0000313" key="2">
    <source>
        <dbReference type="EMBL" id="TNN35113.1"/>
    </source>
</evidence>
<dbReference type="AlphaFoldDB" id="A0A4Z2F2G0"/>
<protein>
    <submittedName>
        <fullName evidence="2">Uncharacterized protein</fullName>
    </submittedName>
</protein>
<sequence>MMLIWPTVNLSERLSQTPRRRCQVENDNVLREQIFTAGHDFNSSRALDVTGRFLQKRRPQSQDAVKNLLSTYCTYGTDRALQRHSAPSTRSRRQTAHSAGDMSSITGPMT</sequence>
<dbReference type="Proteomes" id="UP000314294">
    <property type="component" value="Unassembled WGS sequence"/>
</dbReference>